<dbReference type="GO" id="GO:0042843">
    <property type="term" value="P:D-xylose catabolic process"/>
    <property type="evidence" value="ECO:0007669"/>
    <property type="project" value="TreeGrafter"/>
</dbReference>
<evidence type="ECO:0000256" key="12">
    <source>
        <dbReference type="ARBA" id="ARBA00049233"/>
    </source>
</evidence>
<dbReference type="PANTHER" id="PTHR22604:SF105">
    <property type="entry name" value="TRANS-1,2-DIHYDROBENZENE-1,2-DIOL DEHYDROGENASE"/>
    <property type="match status" value="1"/>
</dbReference>
<evidence type="ECO:0000256" key="5">
    <source>
        <dbReference type="ARBA" id="ARBA00038853"/>
    </source>
</evidence>
<dbReference type="FunFam" id="3.40.50.720:FF:000269">
    <property type="entry name" value="Trans-1,2-dihydrobenzene-1,2-diol dehydrogenase"/>
    <property type="match status" value="1"/>
</dbReference>
<evidence type="ECO:0000313" key="16">
    <source>
        <dbReference type="RefSeq" id="XP_015744159.1"/>
    </source>
</evidence>
<sequence length="335" mass="37197">MGTTRWGICSAGRISHDFIVALKTLPAEDHKVVAIASQDLSRSQEYAKIHGIPKAYGSYEELAQDPDVDVVYVGVIHPYHRPASLLFIQAGKNVLCEKPLCMNSTEVQTLVQAAEEKQVFLMEAFWPRFFPASEKIRSLLKERVLGDAVIFHAEFGVTLPKVPRWQQKELGAGGLLSIGLYCVQWACMVFNGETPESIVALGFVNETGIDEAASIILNYSGQRQAVLTYNTKNFMPNRASISCTKGVIEVPGHLWSPTKLVVDGEEENFPVPPSPRKLNFSNSIGLRYEAQHVRQCLLLGLKESPIMSLADSMLIHSILDEVRRQMGVSYSQDYA</sequence>
<accession>A0A9F3W225</accession>
<dbReference type="PANTHER" id="PTHR22604">
    <property type="entry name" value="OXIDOREDUCTASES"/>
    <property type="match status" value="1"/>
</dbReference>
<keyword evidence="3" id="KW-0521">NADP</keyword>
<comment type="similarity">
    <text evidence="1">Belongs to the Gfo/Idh/MocA family.</text>
</comment>
<evidence type="ECO:0000256" key="2">
    <source>
        <dbReference type="ARBA" id="ARBA00011738"/>
    </source>
</evidence>
<evidence type="ECO:0000256" key="7">
    <source>
        <dbReference type="ARBA" id="ARBA00040603"/>
    </source>
</evidence>
<dbReference type="RefSeq" id="XP_015744159.1">
    <property type="nucleotide sequence ID" value="XM_015888673.2"/>
</dbReference>
<name>A0A9F3W225_PYTBI</name>
<dbReference type="GO" id="GO:0000166">
    <property type="term" value="F:nucleotide binding"/>
    <property type="evidence" value="ECO:0007669"/>
    <property type="project" value="InterPro"/>
</dbReference>
<dbReference type="SUPFAM" id="SSF55347">
    <property type="entry name" value="Glyceraldehyde-3-phosphate dehydrogenase-like, C-terminal domain"/>
    <property type="match status" value="1"/>
</dbReference>
<evidence type="ECO:0000256" key="8">
    <source>
        <dbReference type="ARBA" id="ARBA00042926"/>
    </source>
</evidence>
<proteinExistence type="inferred from homology"/>
<organism evidence="15 16">
    <name type="scientific">Python bivittatus</name>
    <name type="common">Burmese python</name>
    <name type="synonym">Python molurus bivittatus</name>
    <dbReference type="NCBI Taxonomy" id="176946"/>
    <lineage>
        <taxon>Eukaryota</taxon>
        <taxon>Metazoa</taxon>
        <taxon>Chordata</taxon>
        <taxon>Craniata</taxon>
        <taxon>Vertebrata</taxon>
        <taxon>Euteleostomi</taxon>
        <taxon>Lepidosauria</taxon>
        <taxon>Squamata</taxon>
        <taxon>Bifurcata</taxon>
        <taxon>Unidentata</taxon>
        <taxon>Episquamata</taxon>
        <taxon>Toxicofera</taxon>
        <taxon>Serpentes</taxon>
        <taxon>Henophidia</taxon>
        <taxon>Pythonidae</taxon>
        <taxon>Python</taxon>
    </lineage>
</organism>
<comment type="catalytic activity">
    <reaction evidence="11">
        <text>(1R,2R)-1,2-dihydrobenzene-1,2-diol + NADP(+) = catechol + NADPH + H(+)</text>
        <dbReference type="Rhea" id="RHEA:16729"/>
        <dbReference type="ChEBI" id="CHEBI:10702"/>
        <dbReference type="ChEBI" id="CHEBI:15378"/>
        <dbReference type="ChEBI" id="CHEBI:18135"/>
        <dbReference type="ChEBI" id="CHEBI:57783"/>
        <dbReference type="ChEBI" id="CHEBI:58349"/>
        <dbReference type="EC" id="1.3.1.20"/>
    </reaction>
</comment>
<dbReference type="SUPFAM" id="SSF51735">
    <property type="entry name" value="NAD(P)-binding Rossmann-fold domains"/>
    <property type="match status" value="1"/>
</dbReference>
<evidence type="ECO:0000259" key="14">
    <source>
        <dbReference type="Pfam" id="PF22725"/>
    </source>
</evidence>
<dbReference type="InterPro" id="IPR000683">
    <property type="entry name" value="Gfo/Idh/MocA-like_OxRdtase_N"/>
</dbReference>
<dbReference type="EC" id="1.3.1.20" evidence="5"/>
<evidence type="ECO:0000256" key="6">
    <source>
        <dbReference type="ARBA" id="ARBA00038984"/>
    </source>
</evidence>
<feature type="domain" description="Gfo/Idh/MocA-like oxidoreductase N-terminal" evidence="13">
    <location>
        <begin position="5"/>
        <end position="124"/>
    </location>
</feature>
<reference evidence="16 17" key="1">
    <citation type="submission" date="2025-04" db="UniProtKB">
        <authorList>
            <consortium name="RefSeq"/>
        </authorList>
    </citation>
    <scope>IDENTIFICATION</scope>
    <source>
        <tissue evidence="16 17">Liver</tissue>
    </source>
</reference>
<evidence type="ECO:0000256" key="11">
    <source>
        <dbReference type="ARBA" id="ARBA00047423"/>
    </source>
</evidence>
<dbReference type="GeneID" id="103055457"/>
<evidence type="ECO:0000256" key="1">
    <source>
        <dbReference type="ARBA" id="ARBA00010928"/>
    </source>
</evidence>
<protein>
    <recommendedName>
        <fullName evidence="7">Trans-1,2-dihydrobenzene-1,2-diol dehydrogenase</fullName>
        <ecNumber evidence="6">1.1.1.179</ecNumber>
        <ecNumber evidence="5">1.3.1.20</ecNumber>
    </recommendedName>
    <alternativeName>
        <fullName evidence="10">D-xylose 1-dehydrogenase</fullName>
    </alternativeName>
    <alternativeName>
        <fullName evidence="9">D-xylose-NADP dehydrogenase</fullName>
    </alternativeName>
    <alternativeName>
        <fullName evidence="8">Dimeric dihydrodiol dehydrogenase</fullName>
    </alternativeName>
</protein>
<keyword evidence="15" id="KW-1185">Reference proteome</keyword>
<dbReference type="InterPro" id="IPR036291">
    <property type="entry name" value="NAD(P)-bd_dom_sf"/>
</dbReference>
<evidence type="ECO:0000256" key="3">
    <source>
        <dbReference type="ARBA" id="ARBA00022857"/>
    </source>
</evidence>
<gene>
    <name evidence="16 17" type="primary">LOC103055457</name>
</gene>
<evidence type="ECO:0000256" key="4">
    <source>
        <dbReference type="ARBA" id="ARBA00023002"/>
    </source>
</evidence>
<evidence type="ECO:0000313" key="17">
    <source>
        <dbReference type="RefSeq" id="XP_025024617.1"/>
    </source>
</evidence>
<evidence type="ECO:0000256" key="9">
    <source>
        <dbReference type="ARBA" id="ARBA00042988"/>
    </source>
</evidence>
<dbReference type="Proteomes" id="UP000695026">
    <property type="component" value="Unplaced"/>
</dbReference>
<dbReference type="Gene3D" id="3.30.360.10">
    <property type="entry name" value="Dihydrodipicolinate Reductase, domain 2"/>
    <property type="match status" value="1"/>
</dbReference>
<dbReference type="Pfam" id="PF22725">
    <property type="entry name" value="GFO_IDH_MocA_C3"/>
    <property type="match status" value="1"/>
</dbReference>
<dbReference type="GO" id="GO:0047115">
    <property type="term" value="F:trans-1,2-dihydrobenzene-1,2-diol dehydrogenase activity"/>
    <property type="evidence" value="ECO:0007669"/>
    <property type="project" value="UniProtKB-EC"/>
</dbReference>
<dbReference type="KEGG" id="pbi:103055457"/>
<evidence type="ECO:0000256" key="10">
    <source>
        <dbReference type="ARBA" id="ARBA00043025"/>
    </source>
</evidence>
<comment type="catalytic activity">
    <reaction evidence="12">
        <text>D-xylose + NADP(+) = D-xylono-1,5-lactone + NADPH + H(+)</text>
        <dbReference type="Rhea" id="RHEA:22000"/>
        <dbReference type="ChEBI" id="CHEBI:15378"/>
        <dbReference type="ChEBI" id="CHEBI:15867"/>
        <dbReference type="ChEBI" id="CHEBI:53455"/>
        <dbReference type="ChEBI" id="CHEBI:57783"/>
        <dbReference type="ChEBI" id="CHEBI:58349"/>
        <dbReference type="EC" id="1.1.1.179"/>
    </reaction>
</comment>
<dbReference type="Pfam" id="PF01408">
    <property type="entry name" value="GFO_IDH_MocA"/>
    <property type="match status" value="1"/>
</dbReference>
<keyword evidence="4" id="KW-0560">Oxidoreductase</keyword>
<dbReference type="InterPro" id="IPR050984">
    <property type="entry name" value="Gfo/Idh/MocA_domain"/>
</dbReference>
<comment type="subunit">
    <text evidence="2">Homodimer.</text>
</comment>
<evidence type="ECO:0000313" key="15">
    <source>
        <dbReference type="Proteomes" id="UP000695026"/>
    </source>
</evidence>
<dbReference type="GO" id="GO:0047837">
    <property type="term" value="F:D-xylose 1-dehydrogenase (NADP+) activity"/>
    <property type="evidence" value="ECO:0007669"/>
    <property type="project" value="UniProtKB-EC"/>
</dbReference>
<dbReference type="EC" id="1.1.1.179" evidence="6"/>
<dbReference type="InterPro" id="IPR055170">
    <property type="entry name" value="GFO_IDH_MocA-like_dom"/>
</dbReference>
<feature type="domain" description="GFO/IDH/MocA-like oxidoreductase" evidence="14">
    <location>
        <begin position="135"/>
        <end position="249"/>
    </location>
</feature>
<dbReference type="AlphaFoldDB" id="A0A9F3W225"/>
<dbReference type="Gene3D" id="3.40.50.720">
    <property type="entry name" value="NAD(P)-binding Rossmann-like Domain"/>
    <property type="match status" value="1"/>
</dbReference>
<dbReference type="OMA" id="KMIQAPF"/>
<dbReference type="OrthoDB" id="2129491at2759"/>
<evidence type="ECO:0000259" key="13">
    <source>
        <dbReference type="Pfam" id="PF01408"/>
    </source>
</evidence>
<dbReference type="RefSeq" id="XP_025024617.1">
    <property type="nucleotide sequence ID" value="XM_025168849.1"/>
</dbReference>